<dbReference type="EMBL" id="CP019236">
    <property type="protein sequence ID" value="APW40376.1"/>
    <property type="molecule type" value="Genomic_DNA"/>
</dbReference>
<dbReference type="KEGG" id="rhy:RD110_00445"/>
<keyword evidence="2" id="KW-1185">Reference proteome</keyword>
<gene>
    <name evidence="1" type="ORF">RD110_00445</name>
</gene>
<dbReference type="RefSeq" id="WP_076204133.1">
    <property type="nucleotide sequence ID" value="NZ_CP019236.1"/>
</dbReference>
<evidence type="ECO:0000313" key="2">
    <source>
        <dbReference type="Proteomes" id="UP000186609"/>
    </source>
</evidence>
<dbReference type="InterPro" id="IPR046500">
    <property type="entry name" value="DUF6678"/>
</dbReference>
<organism evidence="1 2">
    <name type="scientific">Rhodoferax koreensis</name>
    <dbReference type="NCBI Taxonomy" id="1842727"/>
    <lineage>
        <taxon>Bacteria</taxon>
        <taxon>Pseudomonadati</taxon>
        <taxon>Pseudomonadota</taxon>
        <taxon>Betaproteobacteria</taxon>
        <taxon>Burkholderiales</taxon>
        <taxon>Comamonadaceae</taxon>
        <taxon>Rhodoferax</taxon>
    </lineage>
</organism>
<dbReference type="Pfam" id="PF20383">
    <property type="entry name" value="DUF6678"/>
    <property type="match status" value="1"/>
</dbReference>
<dbReference type="Proteomes" id="UP000186609">
    <property type="component" value="Chromosome"/>
</dbReference>
<proteinExistence type="predicted"/>
<name>A0A1P8K2Z9_9BURK</name>
<dbReference type="AlphaFoldDB" id="A0A1P8K2Z9"/>
<protein>
    <submittedName>
        <fullName evidence="1">Uncharacterized protein</fullName>
    </submittedName>
</protein>
<accession>A0A1P8K2Z9</accession>
<dbReference type="OrthoDB" id="8235233at2"/>
<evidence type="ECO:0000313" key="1">
    <source>
        <dbReference type="EMBL" id="APW40376.1"/>
    </source>
</evidence>
<sequence length="100" mass="11301">MNNTKWNEIRLGVCALKGPHPRYRARSIKSGLIGAWDGEWFHHFYGRHEEDEWVEIAVVSPAQRAAVLAVLRRVHVPGVATDSGFKIFGYVEPGTPVDYL</sequence>
<reference evidence="1 2" key="1">
    <citation type="submission" date="2017-01" db="EMBL/GenBank/DDBJ databases">
        <authorList>
            <person name="Mah S.A."/>
            <person name="Swanson W.J."/>
            <person name="Moy G.W."/>
            <person name="Vacquier V.D."/>
        </authorList>
    </citation>
    <scope>NUCLEOTIDE SEQUENCE [LARGE SCALE GENOMIC DNA]</scope>
    <source>
        <strain evidence="1 2">DCY110</strain>
    </source>
</reference>